<evidence type="ECO:0000259" key="1">
    <source>
        <dbReference type="Pfam" id="PF21231"/>
    </source>
</evidence>
<dbReference type="InterPro" id="IPR048482">
    <property type="entry name" value="GH141_ins"/>
</dbReference>
<dbReference type="InterPro" id="IPR006626">
    <property type="entry name" value="PbH1"/>
</dbReference>
<dbReference type="Gene3D" id="2.160.20.10">
    <property type="entry name" value="Single-stranded right-handed beta-helix, Pectin lyase-like"/>
    <property type="match status" value="2"/>
</dbReference>
<feature type="domain" description="GH141-like insertion" evidence="1">
    <location>
        <begin position="136"/>
        <end position="288"/>
    </location>
</feature>
<dbReference type="EMBL" id="JBHLWO010000007">
    <property type="protein sequence ID" value="MFC0321468.1"/>
    <property type="molecule type" value="Genomic_DNA"/>
</dbReference>
<proteinExistence type="predicted"/>
<dbReference type="InterPro" id="IPR011050">
    <property type="entry name" value="Pectin_lyase_fold/virulence"/>
</dbReference>
<comment type="caution">
    <text evidence="2">The sequence shown here is derived from an EMBL/GenBank/DDBJ whole genome shotgun (WGS) entry which is preliminary data.</text>
</comment>
<evidence type="ECO:0000313" key="3">
    <source>
        <dbReference type="Proteomes" id="UP001589774"/>
    </source>
</evidence>
<dbReference type="SMART" id="SM00710">
    <property type="entry name" value="PbH1"/>
    <property type="match status" value="4"/>
</dbReference>
<sequence length="634" mass="71580">MLKIKYFIPIYLLFTLLFQGVSGAEIWVSPKGKDTYRGSIDSPLASISAALRKAREWRRLQAKEVSGGIDIILQDGTYTLHEAIFIRPEDAGTADSPTHIKASANAHPIISGGISLPHGWKKVNRRIEGLPAAAQGKVWEIEAPLMGDQVLDFRQLWVNNRKAKRAKSTDGDRMERILSWDHQAQTCWIPKPKSTRFSWQPGMEFFIHQWWAIAVLRVKEALVQGDSVRLSFLQPESKIQSEHPWPAPWISKETGNSAFYLSNSIQFLDEPGEWYLDKLRRKLYYWPQKDEHLATANVIVPYLETLLRIEGTLDVPVKHIHFSGISWQHSTWLRPSQQGHVALQAGMYLLDAYKLKIPGTPDKKGLENQAWIGRPPAAVSVSHAQHTSFKGCRFEHLASTGLDYHKAVQFNTIQGNVFHDIGGSGILLGVFSDEAFETHLPYNPTDRRVVASHNSVENNLIKNVTTEDWGCVAIGAGYVNNTDIRHNEISEIAYTGISLGWGWTPTVNVMANNRVIANKIHHYAKYMNDVAGIYTLSAQPGSVIENNYIDSIYAAPYAHLPEHWFYLYTDEGSAYFTVKNNWCPKEKFLQNANGPNNVWENNGPMVSEEIKRKAGLEDAYGWLRNDACLPVGRN</sequence>
<gene>
    <name evidence="2" type="ORF">ACFFI0_24330</name>
</gene>
<dbReference type="SUPFAM" id="SSF51126">
    <property type="entry name" value="Pectin lyase-like"/>
    <property type="match status" value="1"/>
</dbReference>
<dbReference type="PANTHER" id="PTHR36453">
    <property type="entry name" value="SECRETED PROTEIN-RELATED"/>
    <property type="match status" value="1"/>
</dbReference>
<reference evidence="2 3" key="1">
    <citation type="submission" date="2024-09" db="EMBL/GenBank/DDBJ databases">
        <authorList>
            <person name="Sun Q."/>
            <person name="Mori K."/>
        </authorList>
    </citation>
    <scope>NUCLEOTIDE SEQUENCE [LARGE SCALE GENOMIC DNA]</scope>
    <source>
        <strain evidence="2 3">CCM 7765</strain>
    </source>
</reference>
<accession>A0ABV6HRE9</accession>
<dbReference type="InterPro" id="IPR012334">
    <property type="entry name" value="Pectin_lyas_fold"/>
</dbReference>
<protein>
    <submittedName>
        <fullName evidence="2">Right-handed parallel beta-helix repeat-containing protein</fullName>
    </submittedName>
</protein>
<keyword evidence="3" id="KW-1185">Reference proteome</keyword>
<dbReference type="RefSeq" id="WP_242627257.1">
    <property type="nucleotide sequence ID" value="NZ_JBHLWO010000007.1"/>
</dbReference>
<dbReference type="PANTHER" id="PTHR36453:SF1">
    <property type="entry name" value="RIGHT HANDED BETA HELIX DOMAIN-CONTAINING PROTEIN"/>
    <property type="match status" value="1"/>
</dbReference>
<evidence type="ECO:0000313" key="2">
    <source>
        <dbReference type="EMBL" id="MFC0321468.1"/>
    </source>
</evidence>
<name>A0ABV6HRE9_9SPHI</name>
<dbReference type="Proteomes" id="UP001589774">
    <property type="component" value="Unassembled WGS sequence"/>
</dbReference>
<dbReference type="Pfam" id="PF21231">
    <property type="entry name" value="GH141_M"/>
    <property type="match status" value="1"/>
</dbReference>
<organism evidence="2 3">
    <name type="scientific">Olivibacter oleidegradans</name>
    <dbReference type="NCBI Taxonomy" id="760123"/>
    <lineage>
        <taxon>Bacteria</taxon>
        <taxon>Pseudomonadati</taxon>
        <taxon>Bacteroidota</taxon>
        <taxon>Sphingobacteriia</taxon>
        <taxon>Sphingobacteriales</taxon>
        <taxon>Sphingobacteriaceae</taxon>
        <taxon>Olivibacter</taxon>
    </lineage>
</organism>